<dbReference type="InterPro" id="IPR020089">
    <property type="entry name" value="PTN/MK_N_dom"/>
</dbReference>
<dbReference type="Pfam" id="PF01091">
    <property type="entry name" value="PTN_MK_C"/>
    <property type="match status" value="1"/>
</dbReference>
<evidence type="ECO:0000256" key="8">
    <source>
        <dbReference type="ARBA" id="ARBA00023157"/>
    </source>
</evidence>
<evidence type="ECO:0000256" key="11">
    <source>
        <dbReference type="SAM" id="MobiDB-lite"/>
    </source>
</evidence>
<accession>A0A6A4TDJ0</accession>
<dbReference type="InterPro" id="IPR038130">
    <property type="entry name" value="PTN/MK_C_dom_sf"/>
</dbReference>
<evidence type="ECO:0000256" key="10">
    <source>
        <dbReference type="RuleBase" id="RU369117"/>
    </source>
</evidence>
<keyword evidence="9 10" id="KW-0497">Mitogen</keyword>
<evidence type="ECO:0000256" key="2">
    <source>
        <dbReference type="ARBA" id="ARBA00005403"/>
    </source>
</evidence>
<evidence type="ECO:0000313" key="15">
    <source>
        <dbReference type="Proteomes" id="UP000438429"/>
    </source>
</evidence>
<evidence type="ECO:0000259" key="13">
    <source>
        <dbReference type="Pfam" id="PF05196"/>
    </source>
</evidence>
<keyword evidence="8 10" id="KW-1015">Disulfide bond</keyword>
<evidence type="ECO:0000256" key="9">
    <source>
        <dbReference type="ARBA" id="ARBA00023246"/>
    </source>
</evidence>
<evidence type="ECO:0000256" key="1">
    <source>
        <dbReference type="ARBA" id="ARBA00004613"/>
    </source>
</evidence>
<keyword evidence="7 10" id="KW-0339">Growth factor</keyword>
<keyword evidence="4 10" id="KW-0964">Secreted</keyword>
<comment type="similarity">
    <text evidence="2 10">Belongs to the pleiotrophin family.</text>
</comment>
<comment type="function">
    <text evidence="10">Secreted protein that functions as cytokine and growth factor and mediates its signal through cell-surface proteoglycan and non-proteoglycan receptors. Regulates many processes like inflammatory response, cell proliferation, cell adhesion, cell growth, cell survival, tissue regeneration, cell differentiation and cell migration.</text>
</comment>
<evidence type="ECO:0000256" key="5">
    <source>
        <dbReference type="ARBA" id="ARBA00022674"/>
    </source>
</evidence>
<dbReference type="PANTHER" id="PTHR13850">
    <property type="entry name" value="PLEIOTROPHIN FAMILY MEMBER"/>
    <property type="match status" value="1"/>
</dbReference>
<evidence type="ECO:0000256" key="6">
    <source>
        <dbReference type="ARBA" id="ARBA00022729"/>
    </source>
</evidence>
<dbReference type="FunFam" id="2.30.90.10:FF:000001">
    <property type="entry name" value="Pleiotrophin"/>
    <property type="match status" value="1"/>
</dbReference>
<evidence type="ECO:0000256" key="3">
    <source>
        <dbReference type="ARBA" id="ARBA00022473"/>
    </source>
</evidence>
<dbReference type="GO" id="GO:0008083">
    <property type="term" value="F:growth factor activity"/>
    <property type="evidence" value="ECO:0007669"/>
    <property type="project" value="UniProtKB-UniRule"/>
</dbReference>
<dbReference type="AlphaFoldDB" id="A0A6A4TDJ0"/>
<dbReference type="Proteomes" id="UP000438429">
    <property type="component" value="Unassembled WGS sequence"/>
</dbReference>
<feature type="region of interest" description="Disordered" evidence="11">
    <location>
        <begin position="1"/>
        <end position="24"/>
    </location>
</feature>
<evidence type="ECO:0000256" key="7">
    <source>
        <dbReference type="ARBA" id="ARBA00023030"/>
    </source>
</evidence>
<evidence type="ECO:0000259" key="12">
    <source>
        <dbReference type="Pfam" id="PF01091"/>
    </source>
</evidence>
<organism evidence="14 15">
    <name type="scientific">Scophthalmus maximus</name>
    <name type="common">Turbot</name>
    <name type="synonym">Psetta maxima</name>
    <dbReference type="NCBI Taxonomy" id="52904"/>
    <lineage>
        <taxon>Eukaryota</taxon>
        <taxon>Metazoa</taxon>
        <taxon>Chordata</taxon>
        <taxon>Craniata</taxon>
        <taxon>Vertebrata</taxon>
        <taxon>Euteleostomi</taxon>
        <taxon>Actinopterygii</taxon>
        <taxon>Neopterygii</taxon>
        <taxon>Teleostei</taxon>
        <taxon>Neoteleostei</taxon>
        <taxon>Acanthomorphata</taxon>
        <taxon>Carangaria</taxon>
        <taxon>Pleuronectiformes</taxon>
        <taxon>Pleuronectoidei</taxon>
        <taxon>Scophthalmidae</taxon>
        <taxon>Scophthalmus</taxon>
    </lineage>
</organism>
<feature type="domain" description="Pleiotrophin/Midkine N-terminal" evidence="13">
    <location>
        <begin position="68"/>
        <end position="123"/>
    </location>
</feature>
<keyword evidence="6" id="KW-0732">Signal</keyword>
<dbReference type="GO" id="GO:0005576">
    <property type="term" value="C:extracellular region"/>
    <property type="evidence" value="ECO:0007669"/>
    <property type="project" value="UniProtKB-SubCell"/>
</dbReference>
<feature type="domain" description="Pleiotrophin/Midkine C-terminal" evidence="12">
    <location>
        <begin position="124"/>
        <end position="179"/>
    </location>
</feature>
<dbReference type="EMBL" id="VEVO01000002">
    <property type="protein sequence ID" value="KAF0045656.1"/>
    <property type="molecule type" value="Genomic_DNA"/>
</dbReference>
<dbReference type="SMART" id="SM00193">
    <property type="entry name" value="PTN"/>
    <property type="match status" value="1"/>
</dbReference>
<dbReference type="InterPro" id="IPR037122">
    <property type="entry name" value="PTN/MK_N_dom_sf"/>
</dbReference>
<name>A0A6A4TDJ0_SCOMX</name>
<dbReference type="GO" id="GO:0051781">
    <property type="term" value="P:positive regulation of cell division"/>
    <property type="evidence" value="ECO:0007669"/>
    <property type="project" value="UniProtKB-UniRule"/>
</dbReference>
<dbReference type="GO" id="GO:0008201">
    <property type="term" value="F:heparin binding"/>
    <property type="evidence" value="ECO:0007669"/>
    <property type="project" value="UniProtKB-UniRule"/>
</dbReference>
<protein>
    <recommendedName>
        <fullName evidence="10">Midkine</fullName>
        <shortName evidence="10">MK</shortName>
    </recommendedName>
</protein>
<comment type="caution">
    <text evidence="14">The sequence shown here is derived from an EMBL/GenBank/DDBJ whole genome shotgun (WGS) entry which is preliminary data.</text>
</comment>
<evidence type="ECO:0000256" key="4">
    <source>
        <dbReference type="ARBA" id="ARBA00022525"/>
    </source>
</evidence>
<proteinExistence type="inferred from homology"/>
<dbReference type="FunFam" id="2.20.60.10:FF:000002">
    <property type="entry name" value="Midkine a"/>
    <property type="match status" value="1"/>
</dbReference>
<comment type="subcellular location">
    <subcellularLocation>
        <location evidence="1 10">Secreted</location>
    </subcellularLocation>
</comment>
<dbReference type="Gene3D" id="2.20.60.10">
    <property type="entry name" value="Pleiotrophin/Midkine, N-terminal domain"/>
    <property type="match status" value="1"/>
</dbReference>
<dbReference type="Gene3D" id="2.30.90.10">
    <property type="entry name" value="Heparin-binding Growth Factor, Midkine, Chain A- C-terminal Domain"/>
    <property type="match status" value="1"/>
</dbReference>
<keyword evidence="5 10" id="KW-0358">Heparin-binding</keyword>
<dbReference type="Pfam" id="PF05196">
    <property type="entry name" value="PTN_MK_N"/>
    <property type="match status" value="1"/>
</dbReference>
<keyword evidence="3" id="KW-0217">Developmental protein</keyword>
<evidence type="ECO:0000313" key="14">
    <source>
        <dbReference type="EMBL" id="KAF0045656.1"/>
    </source>
</evidence>
<dbReference type="PANTHER" id="PTHR13850:SF2">
    <property type="entry name" value="MIDKINE"/>
    <property type="match status" value="1"/>
</dbReference>
<reference evidence="14 15" key="1">
    <citation type="submission" date="2019-06" db="EMBL/GenBank/DDBJ databases">
        <title>Draft genomes of female and male turbot (Scophthalmus maximus).</title>
        <authorList>
            <person name="Xu H."/>
            <person name="Xu X.-W."/>
            <person name="Shao C."/>
            <person name="Chen S."/>
        </authorList>
    </citation>
    <scope>NUCLEOTIDE SEQUENCE [LARGE SCALE GENOMIC DNA]</scope>
    <source>
        <strain evidence="14">Ysfricsl-2016a</strain>
        <tissue evidence="14">Blood</tissue>
    </source>
</reference>
<gene>
    <name evidence="14" type="ORF">F2P81_002185</name>
</gene>
<dbReference type="InterPro" id="IPR000762">
    <property type="entry name" value="Midkine_heparin-bd_GF"/>
</dbReference>
<sequence>MGGEGESLRVQSVPGGGRTEQKNRAALVNNTHQRKMDESYGIRPMRTALLLLLVPLIAITSVAAGKNKEKNKPSQHGSECADWRYGNCVPSNGDCGAGFREGSCDQQTKKMKCKVPCNWKKDFGADCKYRFGSWGECDPSSGSRTRTGTLKKALYNAECQQTISVSKPCPGKPREKTKTTTLFKYCEKCWVEAFFDIRAIATKPLIE</sequence>
<dbReference type="SUPFAM" id="SSF57288">
    <property type="entry name" value="Midkine"/>
    <property type="match status" value="2"/>
</dbReference>
<dbReference type="InterPro" id="IPR020091">
    <property type="entry name" value="PTN/MK_diS_sf"/>
</dbReference>
<dbReference type="InterPro" id="IPR020090">
    <property type="entry name" value="PTN/MK_C_dom"/>
</dbReference>
<dbReference type="PRINTS" id="PR00269">
    <property type="entry name" value="PTNMIDKINE"/>
</dbReference>